<dbReference type="EMBL" id="JAJFAZ020000004">
    <property type="protein sequence ID" value="KAI5332208.1"/>
    <property type="molecule type" value="Genomic_DNA"/>
</dbReference>
<dbReference type="AlphaFoldDB" id="A0AAD4VVX4"/>
<proteinExistence type="predicted"/>
<name>A0AAD4VVX4_PRUDU</name>
<gene>
    <name evidence="1" type="ORF">L3X38_022337</name>
</gene>
<reference evidence="1 2" key="1">
    <citation type="journal article" date="2022" name="G3 (Bethesda)">
        <title>Whole-genome sequence and methylome profiling of the almond [Prunus dulcis (Mill.) D.A. Webb] cultivar 'Nonpareil'.</title>
        <authorList>
            <person name="D'Amico-Willman K.M."/>
            <person name="Ouma W.Z."/>
            <person name="Meulia T."/>
            <person name="Sideli G.M."/>
            <person name="Gradziel T.M."/>
            <person name="Fresnedo-Ramirez J."/>
        </authorList>
    </citation>
    <scope>NUCLEOTIDE SEQUENCE [LARGE SCALE GENOMIC DNA]</scope>
    <source>
        <strain evidence="1">Clone GOH B32 T37-40</strain>
    </source>
</reference>
<dbReference type="Proteomes" id="UP001054821">
    <property type="component" value="Chromosome 4"/>
</dbReference>
<evidence type="ECO:0000313" key="1">
    <source>
        <dbReference type="EMBL" id="KAI5332208.1"/>
    </source>
</evidence>
<sequence length="132" mass="15000">MPKAYNIVLRGSRSRDVTTVNEGEKKKGDEKILGISTILLRRIFLSLFETPATGHGCGSDRCQKDQLGLGVTTRPFPDIGRRKKMTFGRFSFELRWLRSPSSGRHCWRSRYGFSPTFHALAACWIGFDQFLA</sequence>
<protein>
    <submittedName>
        <fullName evidence="1">Uncharacterized protein</fullName>
    </submittedName>
</protein>
<accession>A0AAD4VVX4</accession>
<evidence type="ECO:0000313" key="2">
    <source>
        <dbReference type="Proteomes" id="UP001054821"/>
    </source>
</evidence>
<organism evidence="1 2">
    <name type="scientific">Prunus dulcis</name>
    <name type="common">Almond</name>
    <name type="synonym">Amygdalus dulcis</name>
    <dbReference type="NCBI Taxonomy" id="3755"/>
    <lineage>
        <taxon>Eukaryota</taxon>
        <taxon>Viridiplantae</taxon>
        <taxon>Streptophyta</taxon>
        <taxon>Embryophyta</taxon>
        <taxon>Tracheophyta</taxon>
        <taxon>Spermatophyta</taxon>
        <taxon>Magnoliopsida</taxon>
        <taxon>eudicotyledons</taxon>
        <taxon>Gunneridae</taxon>
        <taxon>Pentapetalae</taxon>
        <taxon>rosids</taxon>
        <taxon>fabids</taxon>
        <taxon>Rosales</taxon>
        <taxon>Rosaceae</taxon>
        <taxon>Amygdaloideae</taxon>
        <taxon>Amygdaleae</taxon>
        <taxon>Prunus</taxon>
    </lineage>
</organism>
<comment type="caution">
    <text evidence="1">The sequence shown here is derived from an EMBL/GenBank/DDBJ whole genome shotgun (WGS) entry which is preliminary data.</text>
</comment>
<keyword evidence="2" id="KW-1185">Reference proteome</keyword>